<gene>
    <name evidence="1" type="ORF">CORC01_05994</name>
</gene>
<protein>
    <submittedName>
        <fullName evidence="1">Uncharacterized protein</fullName>
    </submittedName>
</protein>
<accession>A0A1G4BBG1</accession>
<evidence type="ECO:0000313" key="2">
    <source>
        <dbReference type="Proteomes" id="UP000176998"/>
    </source>
</evidence>
<dbReference type="EMBL" id="MJBS01000043">
    <property type="protein sequence ID" value="OHE98728.1"/>
    <property type="molecule type" value="Genomic_DNA"/>
</dbReference>
<name>A0A1G4BBG1_9PEZI</name>
<reference evidence="1 2" key="1">
    <citation type="submission" date="2016-09" db="EMBL/GenBank/DDBJ databases">
        <authorList>
            <person name="Capua I."/>
            <person name="De Benedictis P."/>
            <person name="Joannis T."/>
            <person name="Lombin L.H."/>
            <person name="Cattoli G."/>
        </authorList>
    </citation>
    <scope>NUCLEOTIDE SEQUENCE [LARGE SCALE GENOMIC DNA]</scope>
    <source>
        <strain evidence="1 2">IMI 309357</strain>
    </source>
</reference>
<comment type="caution">
    <text evidence="1">The sequence shown here is derived from an EMBL/GenBank/DDBJ whole genome shotgun (WGS) entry which is preliminary data.</text>
</comment>
<dbReference type="AlphaFoldDB" id="A0A1G4BBG1"/>
<dbReference type="GeneID" id="34559146"/>
<dbReference type="RefSeq" id="XP_022475877.1">
    <property type="nucleotide sequence ID" value="XM_022617636.1"/>
</dbReference>
<proteinExistence type="predicted"/>
<dbReference type="Proteomes" id="UP000176998">
    <property type="component" value="Unassembled WGS sequence"/>
</dbReference>
<sequence length="80" mass="8610">MCSSNGDLLSVDYAELDPTRTGQAGTLDEKSSTVIHGHGRGRWTLPPVPHDTARFLTLIALICASPCRGVAHLTLLDEPR</sequence>
<evidence type="ECO:0000313" key="1">
    <source>
        <dbReference type="EMBL" id="OHE98728.1"/>
    </source>
</evidence>
<keyword evidence="2" id="KW-1185">Reference proteome</keyword>
<organism evidence="1 2">
    <name type="scientific">Colletotrichum orchidophilum</name>
    <dbReference type="NCBI Taxonomy" id="1209926"/>
    <lineage>
        <taxon>Eukaryota</taxon>
        <taxon>Fungi</taxon>
        <taxon>Dikarya</taxon>
        <taxon>Ascomycota</taxon>
        <taxon>Pezizomycotina</taxon>
        <taxon>Sordariomycetes</taxon>
        <taxon>Hypocreomycetidae</taxon>
        <taxon>Glomerellales</taxon>
        <taxon>Glomerellaceae</taxon>
        <taxon>Colletotrichum</taxon>
    </lineage>
</organism>